<feature type="chain" id="PRO_5025655882" evidence="1">
    <location>
        <begin position="26"/>
        <end position="69"/>
    </location>
</feature>
<evidence type="ECO:0000313" key="2">
    <source>
        <dbReference type="EMBL" id="KAE9382864.1"/>
    </source>
</evidence>
<feature type="signal peptide" evidence="1">
    <location>
        <begin position="1"/>
        <end position="25"/>
    </location>
</feature>
<evidence type="ECO:0000256" key="1">
    <source>
        <dbReference type="SAM" id="SignalP"/>
    </source>
</evidence>
<dbReference type="AlphaFoldDB" id="A0A6A4GBL2"/>
<accession>A0A6A4GBL2</accession>
<dbReference type="Proteomes" id="UP000799118">
    <property type="component" value="Unassembled WGS sequence"/>
</dbReference>
<organism evidence="2 3">
    <name type="scientific">Gymnopus androsaceus JB14</name>
    <dbReference type="NCBI Taxonomy" id="1447944"/>
    <lineage>
        <taxon>Eukaryota</taxon>
        <taxon>Fungi</taxon>
        <taxon>Dikarya</taxon>
        <taxon>Basidiomycota</taxon>
        <taxon>Agaricomycotina</taxon>
        <taxon>Agaricomycetes</taxon>
        <taxon>Agaricomycetidae</taxon>
        <taxon>Agaricales</taxon>
        <taxon>Marasmiineae</taxon>
        <taxon>Omphalotaceae</taxon>
        <taxon>Gymnopus</taxon>
    </lineage>
</organism>
<dbReference type="OrthoDB" id="2994249at2759"/>
<protein>
    <submittedName>
        <fullName evidence="2">Uncharacterized protein</fullName>
    </submittedName>
</protein>
<keyword evidence="3" id="KW-1185">Reference proteome</keyword>
<dbReference type="EMBL" id="ML770909">
    <property type="protein sequence ID" value="KAE9382864.1"/>
    <property type="molecule type" value="Genomic_DNA"/>
</dbReference>
<reference evidence="2" key="1">
    <citation type="journal article" date="2019" name="Environ. Microbiol.">
        <title>Fungal ecological strategies reflected in gene transcription - a case study of two litter decomposers.</title>
        <authorList>
            <person name="Barbi F."/>
            <person name="Kohler A."/>
            <person name="Barry K."/>
            <person name="Baskaran P."/>
            <person name="Daum C."/>
            <person name="Fauchery L."/>
            <person name="Ihrmark K."/>
            <person name="Kuo A."/>
            <person name="LaButti K."/>
            <person name="Lipzen A."/>
            <person name="Morin E."/>
            <person name="Grigoriev I.V."/>
            <person name="Henrissat B."/>
            <person name="Lindahl B."/>
            <person name="Martin F."/>
        </authorList>
    </citation>
    <scope>NUCLEOTIDE SEQUENCE</scope>
    <source>
        <strain evidence="2">JB14</strain>
    </source>
</reference>
<name>A0A6A4GBL2_9AGAR</name>
<proteinExistence type="predicted"/>
<gene>
    <name evidence="2" type="ORF">BT96DRAFT_982784</name>
</gene>
<keyword evidence="1" id="KW-0732">Signal</keyword>
<sequence length="69" mass="7343">MFRFSNMVVVFSILLLFQGMAGVQGQTCVVDSNPCPTGYNCCGPFFVEIGDSTSTPVGSCVLETEPCPL</sequence>
<evidence type="ECO:0000313" key="3">
    <source>
        <dbReference type="Proteomes" id="UP000799118"/>
    </source>
</evidence>